<dbReference type="Proteomes" id="UP000311919">
    <property type="component" value="Unassembled WGS sequence"/>
</dbReference>
<evidence type="ECO:0000313" key="2">
    <source>
        <dbReference type="Proteomes" id="UP000311919"/>
    </source>
</evidence>
<name>A0A4Z2D778_SCHJA</name>
<gene>
    <name evidence="1" type="ORF">EWB00_003867</name>
</gene>
<dbReference type="AlphaFoldDB" id="A0A4Z2D778"/>
<protein>
    <submittedName>
        <fullName evidence="1">Putative SUMO/sentrin specific peptidase family member 8</fullName>
    </submittedName>
</protein>
<organism evidence="1 2">
    <name type="scientific">Schistosoma japonicum</name>
    <name type="common">Blood fluke</name>
    <dbReference type="NCBI Taxonomy" id="6182"/>
    <lineage>
        <taxon>Eukaryota</taxon>
        <taxon>Metazoa</taxon>
        <taxon>Spiralia</taxon>
        <taxon>Lophotrochozoa</taxon>
        <taxon>Platyhelminthes</taxon>
        <taxon>Trematoda</taxon>
        <taxon>Digenea</taxon>
        <taxon>Strigeidida</taxon>
        <taxon>Schistosomatoidea</taxon>
        <taxon>Schistosomatidae</taxon>
        <taxon>Schistosoma</taxon>
    </lineage>
</organism>
<proteinExistence type="predicted"/>
<comment type="caution">
    <text evidence="1">The sequence shown here is derived from an EMBL/GenBank/DDBJ whole genome shotgun (WGS) entry which is preliminary data.</text>
</comment>
<dbReference type="EMBL" id="SKCS01000241">
    <property type="protein sequence ID" value="TNN12289.1"/>
    <property type="molecule type" value="Genomic_DNA"/>
</dbReference>
<evidence type="ECO:0000313" key="1">
    <source>
        <dbReference type="EMBL" id="TNN12289.1"/>
    </source>
</evidence>
<keyword evidence="2" id="KW-1185">Reference proteome</keyword>
<sequence length="77" mass="8683">MSSDIVLNFYESLLREDDLETLEEAGVSTPYEAKPLIEYSSYRSSSITVTKIGGYGISWYGFRPTGMQVKRLGIYSD</sequence>
<accession>A0A4Z2D778</accession>
<reference evidence="1 2" key="1">
    <citation type="submission" date="2019-03" db="EMBL/GenBank/DDBJ databases">
        <title>An improved genome assembly of the fluke Schistosoma japonicum.</title>
        <authorList>
            <person name="Hu W."/>
            <person name="Luo F."/>
            <person name="Yin M."/>
            <person name="Mo X."/>
            <person name="Sun C."/>
            <person name="Wu Q."/>
            <person name="Zhu B."/>
            <person name="Xiang M."/>
            <person name="Wang J."/>
            <person name="Wang Y."/>
            <person name="Zhang T."/>
            <person name="Xu B."/>
            <person name="Zheng H."/>
            <person name="Feng Z."/>
        </authorList>
    </citation>
    <scope>NUCLEOTIDE SEQUENCE [LARGE SCALE GENOMIC DNA]</scope>
    <source>
        <strain evidence="1">HuSjv2</strain>
        <tissue evidence="1">Worms</tissue>
    </source>
</reference>